<feature type="compositionally biased region" description="Low complexity" evidence="1">
    <location>
        <begin position="561"/>
        <end position="572"/>
    </location>
</feature>
<feature type="region of interest" description="Disordered" evidence="1">
    <location>
        <begin position="554"/>
        <end position="580"/>
    </location>
</feature>
<dbReference type="Proteomes" id="UP001270362">
    <property type="component" value="Unassembled WGS sequence"/>
</dbReference>
<feature type="compositionally biased region" description="Low complexity" evidence="1">
    <location>
        <begin position="139"/>
        <end position="240"/>
    </location>
</feature>
<dbReference type="EMBL" id="JAULSO010000002">
    <property type="protein sequence ID" value="KAK3687507.1"/>
    <property type="molecule type" value="Genomic_DNA"/>
</dbReference>
<reference evidence="4" key="2">
    <citation type="submission" date="2023-06" db="EMBL/GenBank/DDBJ databases">
        <authorList>
            <consortium name="Lawrence Berkeley National Laboratory"/>
            <person name="Haridas S."/>
            <person name="Hensen N."/>
            <person name="Bonometti L."/>
            <person name="Westerberg I."/>
            <person name="Brannstrom I.O."/>
            <person name="Guillou S."/>
            <person name="Cros-Aarteil S."/>
            <person name="Calhoun S."/>
            <person name="Kuo A."/>
            <person name="Mondo S."/>
            <person name="Pangilinan J."/>
            <person name="Riley R."/>
            <person name="Labutti K."/>
            <person name="Andreopoulos B."/>
            <person name="Lipzen A."/>
            <person name="Chen C."/>
            <person name="Yanf M."/>
            <person name="Daum C."/>
            <person name="Ng V."/>
            <person name="Clum A."/>
            <person name="Steindorff A."/>
            <person name="Ohm R."/>
            <person name="Martin F."/>
            <person name="Silar P."/>
            <person name="Natvig D."/>
            <person name="Lalanne C."/>
            <person name="Gautier V."/>
            <person name="Ament-Velasquez S.L."/>
            <person name="Kruys A."/>
            <person name="Hutchinson M.I."/>
            <person name="Powell A.J."/>
            <person name="Barry K."/>
            <person name="Miller A.N."/>
            <person name="Grigoriev I.V."/>
            <person name="Debuchy R."/>
            <person name="Gladieux P."/>
            <person name="Thoren M.H."/>
            <person name="Johannesson H."/>
        </authorList>
    </citation>
    <scope>NUCLEOTIDE SEQUENCE</scope>
    <source>
        <strain evidence="4">CBS 314.62</strain>
    </source>
</reference>
<evidence type="ECO:0000313" key="5">
    <source>
        <dbReference type="Proteomes" id="UP001270362"/>
    </source>
</evidence>
<accession>A0AAE0X7K8</accession>
<evidence type="ECO:0000256" key="3">
    <source>
        <dbReference type="SAM" id="SignalP"/>
    </source>
</evidence>
<feature type="chain" id="PRO_5042184466" evidence="3">
    <location>
        <begin position="20"/>
        <end position="595"/>
    </location>
</feature>
<feature type="compositionally biased region" description="Polar residues" evidence="1">
    <location>
        <begin position="114"/>
        <end position="138"/>
    </location>
</feature>
<dbReference type="GO" id="GO:0005886">
    <property type="term" value="C:plasma membrane"/>
    <property type="evidence" value="ECO:0007669"/>
    <property type="project" value="InterPro"/>
</dbReference>
<keyword evidence="2" id="KW-0812">Transmembrane</keyword>
<evidence type="ECO:0000256" key="1">
    <source>
        <dbReference type="SAM" id="MobiDB-lite"/>
    </source>
</evidence>
<dbReference type="GO" id="GO:0030427">
    <property type="term" value="C:site of polarized growth"/>
    <property type="evidence" value="ECO:0007669"/>
    <property type="project" value="TreeGrafter"/>
</dbReference>
<dbReference type="GO" id="GO:0005576">
    <property type="term" value="C:extracellular region"/>
    <property type="evidence" value="ECO:0007669"/>
    <property type="project" value="TreeGrafter"/>
</dbReference>
<feature type="region of interest" description="Disordered" evidence="1">
    <location>
        <begin position="39"/>
        <end position="67"/>
    </location>
</feature>
<dbReference type="GO" id="GO:0001402">
    <property type="term" value="P:signal transduction involved in filamentous growth"/>
    <property type="evidence" value="ECO:0007669"/>
    <property type="project" value="TreeGrafter"/>
</dbReference>
<keyword evidence="5" id="KW-1185">Reference proteome</keyword>
<proteinExistence type="predicted"/>
<dbReference type="GO" id="GO:0030010">
    <property type="term" value="P:establishment of cell polarity"/>
    <property type="evidence" value="ECO:0007669"/>
    <property type="project" value="TreeGrafter"/>
</dbReference>
<evidence type="ECO:0000313" key="4">
    <source>
        <dbReference type="EMBL" id="KAK3687507.1"/>
    </source>
</evidence>
<comment type="caution">
    <text evidence="4">The sequence shown here is derived from an EMBL/GenBank/DDBJ whole genome shotgun (WGS) entry which is preliminary data.</text>
</comment>
<feature type="region of interest" description="Disordered" evidence="1">
    <location>
        <begin position="114"/>
        <end position="240"/>
    </location>
</feature>
<dbReference type="AlphaFoldDB" id="A0AAE0X7K8"/>
<feature type="signal peptide" evidence="3">
    <location>
        <begin position="1"/>
        <end position="19"/>
    </location>
</feature>
<gene>
    <name evidence="4" type="ORF">B0T22DRAFT_375661</name>
</gene>
<organism evidence="4 5">
    <name type="scientific">Podospora appendiculata</name>
    <dbReference type="NCBI Taxonomy" id="314037"/>
    <lineage>
        <taxon>Eukaryota</taxon>
        <taxon>Fungi</taxon>
        <taxon>Dikarya</taxon>
        <taxon>Ascomycota</taxon>
        <taxon>Pezizomycotina</taxon>
        <taxon>Sordariomycetes</taxon>
        <taxon>Sordariomycetidae</taxon>
        <taxon>Sordariales</taxon>
        <taxon>Podosporaceae</taxon>
        <taxon>Podospora</taxon>
    </lineage>
</organism>
<feature type="compositionally biased region" description="Polar residues" evidence="1">
    <location>
        <begin position="473"/>
        <end position="482"/>
    </location>
</feature>
<keyword evidence="3" id="KW-0732">Signal</keyword>
<protein>
    <submittedName>
        <fullName evidence="4">Uncharacterized protein</fullName>
    </submittedName>
</protein>
<dbReference type="GO" id="GO:0005034">
    <property type="term" value="F:osmosensor activity"/>
    <property type="evidence" value="ECO:0007669"/>
    <property type="project" value="InterPro"/>
</dbReference>
<sequence length="595" mass="60767">MRTTSVLVAALVATSSVTGEDAGRPRIYFPRHIKRQFSNATITSPQSSVPRSTSSLESTTLQTTRRQSSLSEFLDSVTHTLPASFINTDANTGVRDPPTVTTVVIASTVWVLPPSSTLSSGASTDPTLSTSVSATETLSTADTATGTDTPTDTATDTPTDTSTDAPTATATDTPTDTATDASTATPTATDTPTDTATDSPTATPTPTATSAPVATSQVVVPTSSQAPVVSDTTTDTPIATSTQVPAVTDTTTDTPIATSAQTGVTVISPTATITNSVPWFPSTILVDSTPTTVTIVTAPTSASGIPTALPKAITPNTGVQEQPEDTTIIQIGFNSPLNYFFVVDNTKAAAQIFNLLPQALSYAGGFDQTKVQIRKLMPLDTSGSLGYITTLAIVTYPTNLVDILRMDIKIPNSPLYGNPDRLVYNLTMQINPAIDITYGSYLGDAGSAGGGGTTGASSPAAPNGGILGGGDSPDSTQSPSQKGATAGIVVGSVAVAAAYGAAMFLLARRYKSKRQAHRRASSITTPSEMQQSRGSPALMGGALLSRDFTSNYGGVAGAPPGGRDSQGSGRSGMNTSSRTAYISAPVAAENSLGWN</sequence>
<dbReference type="GO" id="GO:0031505">
    <property type="term" value="P:fungal-type cell wall organization"/>
    <property type="evidence" value="ECO:0007669"/>
    <property type="project" value="TreeGrafter"/>
</dbReference>
<keyword evidence="2" id="KW-0472">Membrane</keyword>
<dbReference type="GO" id="GO:0006972">
    <property type="term" value="P:hyperosmotic response"/>
    <property type="evidence" value="ECO:0007669"/>
    <property type="project" value="TreeGrafter"/>
</dbReference>
<evidence type="ECO:0000256" key="2">
    <source>
        <dbReference type="SAM" id="Phobius"/>
    </source>
</evidence>
<dbReference type="InterPro" id="IPR039295">
    <property type="entry name" value="MSB2"/>
</dbReference>
<dbReference type="GO" id="GO:0009986">
    <property type="term" value="C:cell surface"/>
    <property type="evidence" value="ECO:0007669"/>
    <property type="project" value="TreeGrafter"/>
</dbReference>
<keyword evidence="2" id="KW-1133">Transmembrane helix</keyword>
<name>A0AAE0X7K8_9PEZI</name>
<feature type="region of interest" description="Disordered" evidence="1">
    <location>
        <begin position="449"/>
        <end position="483"/>
    </location>
</feature>
<reference evidence="4" key="1">
    <citation type="journal article" date="2023" name="Mol. Phylogenet. Evol.">
        <title>Genome-scale phylogeny and comparative genomics of the fungal order Sordariales.</title>
        <authorList>
            <person name="Hensen N."/>
            <person name="Bonometti L."/>
            <person name="Westerberg I."/>
            <person name="Brannstrom I.O."/>
            <person name="Guillou S."/>
            <person name="Cros-Aarteil S."/>
            <person name="Calhoun S."/>
            <person name="Haridas S."/>
            <person name="Kuo A."/>
            <person name="Mondo S."/>
            <person name="Pangilinan J."/>
            <person name="Riley R."/>
            <person name="LaButti K."/>
            <person name="Andreopoulos B."/>
            <person name="Lipzen A."/>
            <person name="Chen C."/>
            <person name="Yan M."/>
            <person name="Daum C."/>
            <person name="Ng V."/>
            <person name="Clum A."/>
            <person name="Steindorff A."/>
            <person name="Ohm R.A."/>
            <person name="Martin F."/>
            <person name="Silar P."/>
            <person name="Natvig D.O."/>
            <person name="Lalanne C."/>
            <person name="Gautier V."/>
            <person name="Ament-Velasquez S.L."/>
            <person name="Kruys A."/>
            <person name="Hutchinson M.I."/>
            <person name="Powell A.J."/>
            <person name="Barry K."/>
            <person name="Miller A.N."/>
            <person name="Grigoriev I.V."/>
            <person name="Debuchy R."/>
            <person name="Gladieux P."/>
            <person name="Hiltunen Thoren M."/>
            <person name="Johannesson H."/>
        </authorList>
    </citation>
    <scope>NUCLEOTIDE SEQUENCE</scope>
    <source>
        <strain evidence="4">CBS 314.62</strain>
    </source>
</reference>
<feature type="compositionally biased region" description="Low complexity" evidence="1">
    <location>
        <begin position="43"/>
        <end position="67"/>
    </location>
</feature>
<dbReference type="PANTHER" id="PTHR35778">
    <property type="entry name" value="SIGNALING MUCIN HKR1-RELATED"/>
    <property type="match status" value="1"/>
</dbReference>
<dbReference type="PANTHER" id="PTHR35778:SF1">
    <property type="entry name" value="SIGNALING MUCIN HKR1-RELATED"/>
    <property type="match status" value="1"/>
</dbReference>
<dbReference type="GO" id="GO:0007232">
    <property type="term" value="P:osmosensory signaling pathway via Sho1 osmosensor"/>
    <property type="evidence" value="ECO:0007669"/>
    <property type="project" value="InterPro"/>
</dbReference>
<feature type="transmembrane region" description="Helical" evidence="2">
    <location>
        <begin position="484"/>
        <end position="507"/>
    </location>
</feature>